<evidence type="ECO:0000256" key="8">
    <source>
        <dbReference type="PIRSR" id="PIRSR004762-2"/>
    </source>
</evidence>
<dbReference type="SFLD" id="SFLDG01389">
    <property type="entry name" value="menaquinone_synthsis_involved"/>
    <property type="match status" value="1"/>
</dbReference>
<feature type="binding site" evidence="6 7">
    <location>
        <position position="89"/>
    </location>
    <ligand>
        <name>[4Fe-4S] cluster</name>
        <dbReference type="ChEBI" id="CHEBI:49883"/>
        <note>4Fe-4S-S-AdoMet</note>
    </ligand>
</feature>
<dbReference type="InterPro" id="IPR045567">
    <property type="entry name" value="CofH/MnqC-like_C"/>
</dbReference>
<evidence type="ECO:0000256" key="4">
    <source>
        <dbReference type="ARBA" id="ARBA00023004"/>
    </source>
</evidence>
<dbReference type="Pfam" id="PF19288">
    <property type="entry name" value="CofH_C"/>
    <property type="match status" value="1"/>
</dbReference>
<evidence type="ECO:0000256" key="7">
    <source>
        <dbReference type="PIRSR" id="PIRSR004762-1"/>
    </source>
</evidence>
<feature type="binding site" evidence="6 7">
    <location>
        <position position="86"/>
    </location>
    <ligand>
        <name>[4Fe-4S] cluster</name>
        <dbReference type="ChEBI" id="CHEBI:49883"/>
        <note>4Fe-4S-S-AdoMet</note>
    </ligand>
</feature>
<evidence type="ECO:0000313" key="11">
    <source>
        <dbReference type="Proteomes" id="UP000321197"/>
    </source>
</evidence>
<name>A0A511R6M0_9DEIN</name>
<dbReference type="EC" id="2.5.1.120" evidence="6"/>
<dbReference type="SFLD" id="SFLDG01064">
    <property type="entry name" value="F420__menaquinone_cofactor_bio"/>
    <property type="match status" value="1"/>
</dbReference>
<evidence type="ECO:0000256" key="5">
    <source>
        <dbReference type="ARBA" id="ARBA00023014"/>
    </source>
</evidence>
<dbReference type="UniPathway" id="UPA00079"/>
<dbReference type="InterPro" id="IPR007197">
    <property type="entry name" value="rSAM"/>
</dbReference>
<dbReference type="NCBIfam" id="TIGR00423">
    <property type="entry name" value="CofH family radical SAM protein"/>
    <property type="match status" value="1"/>
</dbReference>
<evidence type="ECO:0000259" key="9">
    <source>
        <dbReference type="PROSITE" id="PS51918"/>
    </source>
</evidence>
<dbReference type="GO" id="GO:0009234">
    <property type="term" value="P:menaquinone biosynthetic process"/>
    <property type="evidence" value="ECO:0007669"/>
    <property type="project" value="UniProtKB-UniRule"/>
</dbReference>
<dbReference type="InterPro" id="IPR058240">
    <property type="entry name" value="rSAM_sf"/>
</dbReference>
<proteinExistence type="inferred from homology"/>
<comment type="similarity">
    <text evidence="6">Belongs to the radical SAM superfamily. MqnE family.</text>
</comment>
<keyword evidence="1 6" id="KW-0004">4Fe-4S</keyword>
<protein>
    <recommendedName>
        <fullName evidence="6">Aminodeoxyfutalosine synthase</fullName>
        <shortName evidence="6">AFL synthase</shortName>
        <shortName evidence="6">Aminofutalosine synthase</shortName>
        <ecNumber evidence="6">2.5.1.120</ecNumber>
    </recommendedName>
    <alternativeName>
        <fullName evidence="6">Menaquinone biosynthetic enzyme MqnE</fullName>
    </alternativeName>
</protein>
<dbReference type="GO" id="GO:0102573">
    <property type="term" value="F:aminodeoxyfutalosine synthase activity"/>
    <property type="evidence" value="ECO:0007669"/>
    <property type="project" value="UniProtKB-EC"/>
</dbReference>
<accession>A0A511R6M0</accession>
<keyword evidence="5 6" id="KW-0411">Iron-sulfur</keyword>
<dbReference type="PROSITE" id="PS51918">
    <property type="entry name" value="RADICAL_SAM"/>
    <property type="match status" value="1"/>
</dbReference>
<dbReference type="InterPro" id="IPR020050">
    <property type="entry name" value="FO_synthase_su2"/>
</dbReference>
<comment type="function">
    <text evidence="6">Radical SAM enzyme that catalyzes the addition of the adenosyl radical to the double bond of 3-[(1-carboxyvinyl)oxy]benzoate, leading to aminodeoxyfutalosine (AFL), a key intermediate in the formation of menaquinone (MK, vitamin K2) from chorismate.</text>
</comment>
<dbReference type="PANTHER" id="PTHR43076:SF7">
    <property type="entry name" value="AMINODEOXYFUTALOSINE SYNTHASE"/>
    <property type="match status" value="1"/>
</dbReference>
<dbReference type="RefSeq" id="WP_371862167.1">
    <property type="nucleotide sequence ID" value="NZ_BJXL01000209.1"/>
</dbReference>
<keyword evidence="4 6" id="KW-0408">Iron</keyword>
<dbReference type="SFLD" id="SFLDS00029">
    <property type="entry name" value="Radical_SAM"/>
    <property type="match status" value="1"/>
</dbReference>
<comment type="caution">
    <text evidence="10">The sequence shown here is derived from an EMBL/GenBank/DDBJ whole genome shotgun (WGS) entry which is preliminary data.</text>
</comment>
<dbReference type="Gene3D" id="3.20.20.70">
    <property type="entry name" value="Aldolase class I"/>
    <property type="match status" value="1"/>
</dbReference>
<dbReference type="NCBIfam" id="TIGR03700">
    <property type="entry name" value="mena_SCO4494"/>
    <property type="match status" value="1"/>
</dbReference>
<dbReference type="CDD" id="cd01335">
    <property type="entry name" value="Radical_SAM"/>
    <property type="match status" value="1"/>
</dbReference>
<gene>
    <name evidence="6 10" type="primary">mqnE</name>
    <name evidence="10" type="ORF">MHY01S_34440</name>
</gene>
<evidence type="ECO:0000256" key="3">
    <source>
        <dbReference type="ARBA" id="ARBA00022723"/>
    </source>
</evidence>
<dbReference type="InterPro" id="IPR013785">
    <property type="entry name" value="Aldolase_TIM"/>
</dbReference>
<dbReference type="SUPFAM" id="SSF102114">
    <property type="entry name" value="Radical SAM enzymes"/>
    <property type="match status" value="1"/>
</dbReference>
<dbReference type="Pfam" id="PF04055">
    <property type="entry name" value="Radical_SAM"/>
    <property type="match status" value="1"/>
</dbReference>
<comment type="catalytic activity">
    <reaction evidence="6">
        <text>3-[(1-carboxyvinyl)-oxy]benzoate + S-adenosyl-L-methionine + H2O = 6-amino-6-deoxyfutalosine + hydrogencarbonate + L-methionine + H(+)</text>
        <dbReference type="Rhea" id="RHEA:33075"/>
        <dbReference type="ChEBI" id="CHEBI:15377"/>
        <dbReference type="ChEBI" id="CHEBI:15378"/>
        <dbReference type="ChEBI" id="CHEBI:17544"/>
        <dbReference type="ChEBI" id="CHEBI:57844"/>
        <dbReference type="ChEBI" id="CHEBI:59789"/>
        <dbReference type="ChEBI" id="CHEBI:64286"/>
        <dbReference type="ChEBI" id="CHEBI:76981"/>
        <dbReference type="EC" id="2.5.1.120"/>
    </reaction>
</comment>
<dbReference type="GO" id="GO:0005506">
    <property type="term" value="F:iron ion binding"/>
    <property type="evidence" value="ECO:0007669"/>
    <property type="project" value="UniProtKB-UniRule"/>
</dbReference>
<evidence type="ECO:0000256" key="1">
    <source>
        <dbReference type="ARBA" id="ARBA00022485"/>
    </source>
</evidence>
<dbReference type="AlphaFoldDB" id="A0A511R6M0"/>
<dbReference type="SFLD" id="SFLDF00343">
    <property type="entry name" value="aminofutalosine_synthase_(mqnE"/>
    <property type="match status" value="1"/>
</dbReference>
<feature type="binding site" evidence="6 7">
    <location>
        <position position="82"/>
    </location>
    <ligand>
        <name>[4Fe-4S] cluster</name>
        <dbReference type="ChEBI" id="CHEBI:49883"/>
        <note>4Fe-4S-S-AdoMet</note>
    </ligand>
</feature>
<dbReference type="GO" id="GO:0044689">
    <property type="term" value="F:7,8-didemethyl-8-hydroxy-5-deazariboflavin synthase activity"/>
    <property type="evidence" value="ECO:0007669"/>
    <property type="project" value="TreeGrafter"/>
</dbReference>
<evidence type="ECO:0000256" key="6">
    <source>
        <dbReference type="HAMAP-Rule" id="MF_00993"/>
    </source>
</evidence>
<dbReference type="InterPro" id="IPR034405">
    <property type="entry name" value="F420"/>
</dbReference>
<dbReference type="SFLD" id="SFLDF00342">
    <property type="entry name" value="cyclic_dehypoxanthine_futalosi"/>
    <property type="match status" value="1"/>
</dbReference>
<evidence type="ECO:0000313" key="10">
    <source>
        <dbReference type="EMBL" id="GEM85278.1"/>
    </source>
</evidence>
<dbReference type="InterPro" id="IPR022432">
    <property type="entry name" value="MqnE"/>
</dbReference>
<comment type="cofactor">
    <cofactor evidence="6 7">
        <name>[4Fe-4S] cluster</name>
        <dbReference type="ChEBI" id="CHEBI:49883"/>
    </cofactor>
    <text evidence="6 7">Binds 1 [4Fe-4S] cluster. The cluster is coordinated with 3 cysteines and an exchangeable S-adenosyl-L-methionine.</text>
</comment>
<feature type="binding site" evidence="8">
    <location>
        <position position="88"/>
    </location>
    <ligand>
        <name>S-adenosyl-L-methionine</name>
        <dbReference type="ChEBI" id="CHEBI:59789"/>
    </ligand>
</feature>
<keyword evidence="6" id="KW-0808">Transferase</keyword>
<reference evidence="10 11" key="1">
    <citation type="submission" date="2019-07" db="EMBL/GenBank/DDBJ databases">
        <title>Whole genome shotgun sequence of Meiothermus hypogaeus NBRC 106114.</title>
        <authorList>
            <person name="Hosoyama A."/>
            <person name="Uohara A."/>
            <person name="Ohji S."/>
            <person name="Ichikawa N."/>
        </authorList>
    </citation>
    <scope>NUCLEOTIDE SEQUENCE [LARGE SCALE GENOMIC DNA]</scope>
    <source>
        <strain evidence="10 11">NBRC 106114</strain>
    </source>
</reference>
<feature type="domain" description="Radical SAM core" evidence="9">
    <location>
        <begin position="68"/>
        <end position="305"/>
    </location>
</feature>
<dbReference type="PANTHER" id="PTHR43076">
    <property type="entry name" value="FO SYNTHASE (COFH)"/>
    <property type="match status" value="1"/>
</dbReference>
<dbReference type="InterPro" id="IPR006638">
    <property type="entry name" value="Elp3/MiaA/NifB-like_rSAM"/>
</dbReference>
<dbReference type="SMART" id="SM00729">
    <property type="entry name" value="Elp3"/>
    <property type="match status" value="1"/>
</dbReference>
<organism evidence="10 11">
    <name type="scientific">Meiothermus hypogaeus NBRC 106114</name>
    <dbReference type="NCBI Taxonomy" id="1227553"/>
    <lineage>
        <taxon>Bacteria</taxon>
        <taxon>Thermotogati</taxon>
        <taxon>Deinococcota</taxon>
        <taxon>Deinococci</taxon>
        <taxon>Thermales</taxon>
        <taxon>Thermaceae</taxon>
        <taxon>Meiothermus</taxon>
    </lineage>
</organism>
<dbReference type="SFLD" id="SFLDG01082">
    <property type="entry name" value="B12-binding_domain_containing"/>
    <property type="match status" value="1"/>
</dbReference>
<dbReference type="Proteomes" id="UP000321197">
    <property type="component" value="Unassembled WGS sequence"/>
</dbReference>
<dbReference type="HAMAP" id="MF_00993">
    <property type="entry name" value="MqnE"/>
    <property type="match status" value="1"/>
</dbReference>
<keyword evidence="2 6" id="KW-0949">S-adenosyl-L-methionine</keyword>
<keyword evidence="3 6" id="KW-0479">Metal-binding</keyword>
<comment type="pathway">
    <text evidence="6">Quinol/quinone metabolism; menaquinone biosynthesis.</text>
</comment>
<evidence type="ECO:0000256" key="2">
    <source>
        <dbReference type="ARBA" id="ARBA00022691"/>
    </source>
</evidence>
<keyword evidence="6" id="KW-0474">Menaquinone biosynthesis</keyword>
<sequence length="399" mass="45311">MNAASSSVGALRYIPVVRDPKLLPIVEKVEAGERLTFDEGMTLYHTPDYNTLMWLANRVRERKHGDKTYFVHSMRLEFTNICYVGCTFCAFAARKGEARAWDYSVEDVVAKVREKWEPGLTELHMSSGHHPNRPWSYYPEMVRALNENFPGIQVKAFTAAEIEHLSKISKKPTLEVLRELKEAGLVALPGGGAEIFAERVRRQIAKNKVKAEKWLQIHREAHSLGIRTNATMLYGHIETLEERLDHMDRLRKLQDETGGFYSFIPLAFQPDANALAFNLGKTEFTTGLDDLRNLAVARLYLDNFDHIKGYWVMISSDLVQVSLDWGVSDIDGTIIEEHIAHAAGATSPLGLSRQKMVQLIQAAGRVPVERDALYNELRVYADSQWPMSNNQSPIQAYRH</sequence>
<dbReference type="EMBL" id="BJXL01000209">
    <property type="protein sequence ID" value="GEM85278.1"/>
    <property type="molecule type" value="Genomic_DNA"/>
</dbReference>
<dbReference type="PIRSF" id="PIRSF004762">
    <property type="entry name" value="CHP00423"/>
    <property type="match status" value="1"/>
</dbReference>
<feature type="binding site" evidence="8">
    <location>
        <position position="194"/>
    </location>
    <ligand>
        <name>S-adenosyl-L-methionine</name>
        <dbReference type="ChEBI" id="CHEBI:59789"/>
    </ligand>
</feature>
<dbReference type="GO" id="GO:0051539">
    <property type="term" value="F:4 iron, 4 sulfur cluster binding"/>
    <property type="evidence" value="ECO:0007669"/>
    <property type="project" value="UniProtKB-KW"/>
</dbReference>